<organism evidence="2 3">
    <name type="scientific">Congregibacter variabilis</name>
    <dbReference type="NCBI Taxonomy" id="3081200"/>
    <lineage>
        <taxon>Bacteria</taxon>
        <taxon>Pseudomonadati</taxon>
        <taxon>Pseudomonadota</taxon>
        <taxon>Gammaproteobacteria</taxon>
        <taxon>Cellvibrionales</taxon>
        <taxon>Halieaceae</taxon>
        <taxon>Congregibacter</taxon>
    </lineage>
</organism>
<dbReference type="Proteomes" id="UP001626537">
    <property type="component" value="Chromosome"/>
</dbReference>
<feature type="region of interest" description="Disordered" evidence="1">
    <location>
        <begin position="369"/>
        <end position="389"/>
    </location>
</feature>
<proteinExistence type="predicted"/>
<reference evidence="2 3" key="1">
    <citation type="submission" date="2023-10" db="EMBL/GenBank/DDBJ databases">
        <title>Two novel species belonging to the OM43/NOR5 clade.</title>
        <authorList>
            <person name="Park M."/>
        </authorList>
    </citation>
    <scope>NUCLEOTIDE SEQUENCE [LARGE SCALE GENOMIC DNA]</scope>
    <source>
        <strain evidence="2 3">IMCC43200</strain>
    </source>
</reference>
<sequence length="389" mass="43716">MSKDPISIVQRGNLQNLEKTLRKQWRLGQSIVLCWCWDERGLLVIFVPHYFLGNYCAHRDDPEVSTENENYIRALISGRRRKSRDELFAVAVRLGVSPTFIKLENPLDESISVMSGVEEIIRRYGLSFVERRGVLLFDIADFSLFSSFEQASQLNSLSYSMNSVYNKLAARGMEINFARTTTGDGYYVWNRDNHPQSDQELFLFLQLVLADNSLARSASRGNTVPVVRAAFHIGSHYELYQAEGVNPTVFSYIVGDVTIELARILEKTLPGQVMLGDFGACAGQEHGSAEFVQGCEEAAKALEGLTLMGKPLRALRSWLSRDASEDGAGQPLDVSITDKHGIKHHAFNLQGELEFEDTSITLGMTPEEFSEAREQYQPRGNGKSDSWWV</sequence>
<evidence type="ECO:0000313" key="2">
    <source>
        <dbReference type="EMBL" id="WOJ93561.1"/>
    </source>
</evidence>
<keyword evidence="3" id="KW-1185">Reference proteome</keyword>
<gene>
    <name evidence="2" type="ORF">R0135_17545</name>
</gene>
<name>A0ABZ0I3D3_9GAMM</name>
<dbReference type="EMBL" id="CP136864">
    <property type="protein sequence ID" value="WOJ93561.1"/>
    <property type="molecule type" value="Genomic_DNA"/>
</dbReference>
<accession>A0ABZ0I3D3</accession>
<evidence type="ECO:0000256" key="1">
    <source>
        <dbReference type="SAM" id="MobiDB-lite"/>
    </source>
</evidence>
<evidence type="ECO:0000313" key="3">
    <source>
        <dbReference type="Proteomes" id="UP001626537"/>
    </source>
</evidence>
<dbReference type="RefSeq" id="WP_407348207.1">
    <property type="nucleotide sequence ID" value="NZ_CP136864.1"/>
</dbReference>
<protein>
    <submittedName>
        <fullName evidence="2">Uncharacterized protein</fullName>
    </submittedName>
</protein>